<keyword evidence="8" id="KW-0808">Transferase</keyword>
<evidence type="ECO:0000256" key="3">
    <source>
        <dbReference type="ARBA" id="ARBA00022840"/>
    </source>
</evidence>
<dbReference type="InterPro" id="IPR000719">
    <property type="entry name" value="Prot_kinase_dom"/>
</dbReference>
<reference evidence="8" key="1">
    <citation type="submission" date="2021-05" db="EMBL/GenBank/DDBJ databases">
        <title>A free-living protist that lacks canonical eukaryotic 1 DNA replication and segregation systems.</title>
        <authorList>
            <person name="Salas-Leiva D.E."/>
            <person name="Tromer E.C."/>
            <person name="Curtis B.A."/>
            <person name="Jerlstrom-Hultqvist J."/>
            <person name="Kolisko M."/>
            <person name="Yi Z."/>
            <person name="Salas-Leiva J.S."/>
            <person name="Gallot-Lavallee L."/>
            <person name="Kops G.J.P.L."/>
            <person name="Archibald J.M."/>
            <person name="Simpson A.G.B."/>
            <person name="Roger A.J."/>
        </authorList>
    </citation>
    <scope>NUCLEOTIDE SEQUENCE</scope>
    <source>
        <strain evidence="8">BICM</strain>
    </source>
</reference>
<dbReference type="PROSITE" id="PS00107">
    <property type="entry name" value="PROTEIN_KINASE_ATP"/>
    <property type="match status" value="1"/>
</dbReference>
<dbReference type="GO" id="GO:0004674">
    <property type="term" value="F:protein serine/threonine kinase activity"/>
    <property type="evidence" value="ECO:0007669"/>
    <property type="project" value="UniProtKB-KW"/>
</dbReference>
<evidence type="ECO:0000259" key="7">
    <source>
        <dbReference type="PROSITE" id="PS50011"/>
    </source>
</evidence>
<dbReference type="SUPFAM" id="SSF56112">
    <property type="entry name" value="Protein kinase-like (PK-like)"/>
    <property type="match status" value="1"/>
</dbReference>
<accession>A0A8J6B2K0</accession>
<dbReference type="SMART" id="SM00220">
    <property type="entry name" value="S_TKc"/>
    <property type="match status" value="1"/>
</dbReference>
<dbReference type="OrthoDB" id="5979581at2759"/>
<evidence type="ECO:0000256" key="2">
    <source>
        <dbReference type="ARBA" id="ARBA00022741"/>
    </source>
</evidence>
<evidence type="ECO:0000256" key="1">
    <source>
        <dbReference type="ARBA" id="ARBA00012513"/>
    </source>
</evidence>
<dbReference type="InterPro" id="IPR017441">
    <property type="entry name" value="Protein_kinase_ATP_BS"/>
</dbReference>
<dbReference type="GO" id="GO:0005524">
    <property type="term" value="F:ATP binding"/>
    <property type="evidence" value="ECO:0007669"/>
    <property type="project" value="UniProtKB-UniRule"/>
</dbReference>
<dbReference type="InterPro" id="IPR011009">
    <property type="entry name" value="Kinase-like_dom_sf"/>
</dbReference>
<dbReference type="Pfam" id="PF00069">
    <property type="entry name" value="Pkinase"/>
    <property type="match status" value="1"/>
</dbReference>
<keyword evidence="2 4" id="KW-0547">Nucleotide-binding</keyword>
<organism evidence="8 9">
    <name type="scientific">Carpediemonas membranifera</name>
    <dbReference type="NCBI Taxonomy" id="201153"/>
    <lineage>
        <taxon>Eukaryota</taxon>
        <taxon>Metamonada</taxon>
        <taxon>Carpediemonas-like organisms</taxon>
        <taxon>Carpediemonas</taxon>
    </lineage>
</organism>
<dbReference type="PANTHER" id="PTHR11909">
    <property type="entry name" value="CASEIN KINASE-RELATED"/>
    <property type="match status" value="1"/>
</dbReference>
<keyword evidence="8" id="KW-0418">Kinase</keyword>
<evidence type="ECO:0000313" key="9">
    <source>
        <dbReference type="Proteomes" id="UP000717585"/>
    </source>
</evidence>
<name>A0A8J6B2K0_9EUKA</name>
<proteinExistence type="inferred from homology"/>
<dbReference type="EMBL" id="JAHDYR010000015">
    <property type="protein sequence ID" value="KAG9394368.1"/>
    <property type="molecule type" value="Genomic_DNA"/>
</dbReference>
<keyword evidence="5" id="KW-0723">Serine/threonine-protein kinase</keyword>
<feature type="region of interest" description="Disordered" evidence="6">
    <location>
        <begin position="322"/>
        <end position="346"/>
    </location>
</feature>
<feature type="binding site" evidence="4">
    <location>
        <position position="51"/>
    </location>
    <ligand>
        <name>ATP</name>
        <dbReference type="ChEBI" id="CHEBI:30616"/>
    </ligand>
</feature>
<gene>
    <name evidence="8" type="ORF">J8273_4012</name>
</gene>
<keyword evidence="3 4" id="KW-0067">ATP-binding</keyword>
<comment type="similarity">
    <text evidence="5">Belongs to the protein kinase superfamily.</text>
</comment>
<sequence>MDAGDPSVHPEVDKNLLLKKRFRLVRQVGAGAFGSVFESVDVLTGRKFAVKMEARDPNKTSVLSVELGVLRKLKNHSRCIPSYVCCGTTQHHHYIVMKLLGPDLSALRRKMPAKKFSLATTLRLGVAMVDCLEVLHTNGYIHRDVKPSNFVMARHSSRLYIIDFGIARKYTDAMGFALPPRQDVGFRGTARYAPVAAHQRLDLACRDDYWSLLFLLIDLYTGKLPWSGIKDRGEIGEAKTYAIDSGALIEGLPNCFKQLLSHIQSVKFIEPVDHDYVRQLFLDQMQANGIVQGASYDWEEVTQPTVRPHSGTVTRGVVDHEEHVEENEEVPQEPPQDPPVPESHGTVLSLSASARSGPSFLASTRSGVSNINFDTDQSGLRAESVSRFSMASTNVALDGISPQSPGSDNGSGRGSSANHTPMGSKANVNKDNNQTPGLLKSVLLATRGALLSCFADCQNLAPI</sequence>
<dbReference type="InterPro" id="IPR050235">
    <property type="entry name" value="CK1_Ser-Thr_kinase"/>
</dbReference>
<protein>
    <recommendedName>
        <fullName evidence="1">non-specific serine/threonine protein kinase</fullName>
        <ecNumber evidence="1">2.7.11.1</ecNumber>
    </recommendedName>
</protein>
<dbReference type="AlphaFoldDB" id="A0A8J6B2K0"/>
<dbReference type="Proteomes" id="UP000717585">
    <property type="component" value="Unassembled WGS sequence"/>
</dbReference>
<dbReference type="PROSITE" id="PS00108">
    <property type="entry name" value="PROTEIN_KINASE_ST"/>
    <property type="match status" value="1"/>
</dbReference>
<feature type="region of interest" description="Disordered" evidence="6">
    <location>
        <begin position="397"/>
        <end position="434"/>
    </location>
</feature>
<keyword evidence="9" id="KW-1185">Reference proteome</keyword>
<feature type="compositionally biased region" description="Pro residues" evidence="6">
    <location>
        <begin position="332"/>
        <end position="341"/>
    </location>
</feature>
<dbReference type="EC" id="2.7.11.1" evidence="1"/>
<dbReference type="PROSITE" id="PS50011">
    <property type="entry name" value="PROTEIN_KINASE_DOM"/>
    <property type="match status" value="1"/>
</dbReference>
<evidence type="ECO:0000313" key="8">
    <source>
        <dbReference type="EMBL" id="KAG9394368.1"/>
    </source>
</evidence>
<evidence type="ECO:0000256" key="5">
    <source>
        <dbReference type="RuleBase" id="RU000304"/>
    </source>
</evidence>
<evidence type="ECO:0000256" key="6">
    <source>
        <dbReference type="SAM" id="MobiDB-lite"/>
    </source>
</evidence>
<feature type="domain" description="Protein kinase" evidence="7">
    <location>
        <begin position="22"/>
        <end position="277"/>
    </location>
</feature>
<evidence type="ECO:0000256" key="4">
    <source>
        <dbReference type="PROSITE-ProRule" id="PRU10141"/>
    </source>
</evidence>
<comment type="caution">
    <text evidence="8">The sequence shown here is derived from an EMBL/GenBank/DDBJ whole genome shotgun (WGS) entry which is preliminary data.</text>
</comment>
<dbReference type="Gene3D" id="1.10.510.10">
    <property type="entry name" value="Transferase(Phosphotransferase) domain 1"/>
    <property type="match status" value="1"/>
</dbReference>
<dbReference type="InterPro" id="IPR008271">
    <property type="entry name" value="Ser/Thr_kinase_AS"/>
</dbReference>